<proteinExistence type="predicted"/>
<reference evidence="1" key="2">
    <citation type="journal article" date="2015" name="Data Brief">
        <title>Shoot transcriptome of the giant reed, Arundo donax.</title>
        <authorList>
            <person name="Barrero R.A."/>
            <person name="Guerrero F.D."/>
            <person name="Moolhuijzen P."/>
            <person name="Goolsby J.A."/>
            <person name="Tidwell J."/>
            <person name="Bellgard S.E."/>
            <person name="Bellgard M.I."/>
        </authorList>
    </citation>
    <scope>NUCLEOTIDE SEQUENCE</scope>
    <source>
        <tissue evidence="1">Shoot tissue taken approximately 20 cm above the soil surface</tissue>
    </source>
</reference>
<name>A0A0A9EZD3_ARUDO</name>
<dbReference type="AlphaFoldDB" id="A0A0A9EZD3"/>
<sequence>MRMKSCSCRMRRNLSEGRAALIAEQELTSALLRPHGGALGLINQTTGTKESHRRA</sequence>
<evidence type="ECO:0000313" key="1">
    <source>
        <dbReference type="EMBL" id="JAE04344.1"/>
    </source>
</evidence>
<organism evidence="1">
    <name type="scientific">Arundo donax</name>
    <name type="common">Giant reed</name>
    <name type="synonym">Donax arundinaceus</name>
    <dbReference type="NCBI Taxonomy" id="35708"/>
    <lineage>
        <taxon>Eukaryota</taxon>
        <taxon>Viridiplantae</taxon>
        <taxon>Streptophyta</taxon>
        <taxon>Embryophyta</taxon>
        <taxon>Tracheophyta</taxon>
        <taxon>Spermatophyta</taxon>
        <taxon>Magnoliopsida</taxon>
        <taxon>Liliopsida</taxon>
        <taxon>Poales</taxon>
        <taxon>Poaceae</taxon>
        <taxon>PACMAD clade</taxon>
        <taxon>Arundinoideae</taxon>
        <taxon>Arundineae</taxon>
        <taxon>Arundo</taxon>
    </lineage>
</organism>
<protein>
    <submittedName>
        <fullName evidence="1">Uncharacterized protein</fullName>
    </submittedName>
</protein>
<dbReference type="EMBL" id="GBRH01193552">
    <property type="protein sequence ID" value="JAE04344.1"/>
    <property type="molecule type" value="Transcribed_RNA"/>
</dbReference>
<accession>A0A0A9EZD3</accession>
<reference evidence="1" key="1">
    <citation type="submission" date="2014-09" db="EMBL/GenBank/DDBJ databases">
        <authorList>
            <person name="Magalhaes I.L.F."/>
            <person name="Oliveira U."/>
            <person name="Santos F.R."/>
            <person name="Vidigal T.H.D.A."/>
            <person name="Brescovit A.D."/>
            <person name="Santos A.J."/>
        </authorList>
    </citation>
    <scope>NUCLEOTIDE SEQUENCE</scope>
    <source>
        <tissue evidence="1">Shoot tissue taken approximately 20 cm above the soil surface</tissue>
    </source>
</reference>